<keyword evidence="1" id="KW-0472">Membrane</keyword>
<dbReference type="GO" id="GO:0080120">
    <property type="term" value="P:CAAX-box protein maturation"/>
    <property type="evidence" value="ECO:0007669"/>
    <property type="project" value="UniProtKB-ARBA"/>
</dbReference>
<dbReference type="AlphaFoldDB" id="F0V3G8"/>
<evidence type="ECO:0000313" key="3">
    <source>
        <dbReference type="EMBL" id="CBZ40390.1"/>
    </source>
</evidence>
<feature type="transmembrane region" description="Helical" evidence="1">
    <location>
        <begin position="158"/>
        <end position="178"/>
    </location>
</feature>
<dbReference type="InterPro" id="IPR003675">
    <property type="entry name" value="Rce1/LyrA-like_dom"/>
</dbReference>
<dbReference type="HOGENOM" id="CLU_061125_0_0_14"/>
<sequence>MNKKKENLRLDLWIQLFFLLPFFLDFLLLFLSTITFFANGMTLPSQQLSSQTSLSTSQVVSSFLYNSFLNGKKASNGLEFSFWNLFLNWTKLFYLVAIGSIFLFIYIKRKDNFQLEQFCDKYLPECKFWLFHATIRPGIDIFSHLAQSWAQNGNREEIKSVFMLMTTVGVFYNTFMYMRSSWVPLKGQLFSLYKDKYGNFDSSRLRYFLGRIFGLLLIEIIVAISIYHVMKLIFPSVEGTRNQEEIENKMSKTENILFAAFNTVMIAPVVEELIYRRALLKIAKFSNIAVVTSSLLFAISHMSVTQETIFHLTVYFVGGMFFALTYKYFRNIWTSITLHSLHNLCTLIIFLVKISAKGAAAKSHLII</sequence>
<dbReference type="GO" id="GO:0004175">
    <property type="term" value="F:endopeptidase activity"/>
    <property type="evidence" value="ECO:0007669"/>
    <property type="project" value="UniProtKB-ARBA"/>
</dbReference>
<accession>F0V3G8</accession>
<proteinExistence type="predicted"/>
<keyword evidence="1" id="KW-1133">Transmembrane helix</keyword>
<feature type="transmembrane region" description="Helical" evidence="1">
    <location>
        <begin position="282"/>
        <end position="303"/>
    </location>
</feature>
<name>F0V3G8_MYCS3</name>
<dbReference type="KEGG" id="msk:MSUIS_02970"/>
<dbReference type="EMBL" id="FQ790233">
    <property type="protein sequence ID" value="CBZ40390.1"/>
    <property type="molecule type" value="Genomic_DNA"/>
</dbReference>
<evidence type="ECO:0000313" key="4">
    <source>
        <dbReference type="Proteomes" id="UP000008645"/>
    </source>
</evidence>
<feature type="transmembrane region" description="Helical" evidence="1">
    <location>
        <begin position="309"/>
        <end position="329"/>
    </location>
</feature>
<dbReference type="PANTHER" id="PTHR39430:SF1">
    <property type="entry name" value="PROTEASE"/>
    <property type="match status" value="1"/>
</dbReference>
<dbReference type="Pfam" id="PF02517">
    <property type="entry name" value="Rce1-like"/>
    <property type="match status" value="1"/>
</dbReference>
<feature type="transmembrane region" description="Helical" evidence="1">
    <location>
        <begin position="86"/>
        <end position="107"/>
    </location>
</feature>
<evidence type="ECO:0000259" key="2">
    <source>
        <dbReference type="Pfam" id="PF02517"/>
    </source>
</evidence>
<feature type="domain" description="CAAX prenyl protease 2/Lysostaphin resistance protein A-like" evidence="2">
    <location>
        <begin position="255"/>
        <end position="344"/>
    </location>
</feature>
<feature type="transmembrane region" description="Helical" evidence="1">
    <location>
        <begin position="208"/>
        <end position="230"/>
    </location>
</feature>
<evidence type="ECO:0000256" key="1">
    <source>
        <dbReference type="SAM" id="Phobius"/>
    </source>
</evidence>
<dbReference type="Proteomes" id="UP000008645">
    <property type="component" value="Chromosome"/>
</dbReference>
<organism evidence="3 4">
    <name type="scientific">Mycoplasma suis (strain KI_3806)</name>
    <dbReference type="NCBI Taxonomy" id="708248"/>
    <lineage>
        <taxon>Bacteria</taxon>
        <taxon>Bacillati</taxon>
        <taxon>Mycoplasmatota</taxon>
        <taxon>Mollicutes</taxon>
        <taxon>Mycoplasmataceae</taxon>
        <taxon>Mycoplasma</taxon>
    </lineage>
</organism>
<dbReference type="PANTHER" id="PTHR39430">
    <property type="entry name" value="MEMBRANE-ASSOCIATED PROTEASE-RELATED"/>
    <property type="match status" value="1"/>
</dbReference>
<feature type="transmembrane region" description="Helical" evidence="1">
    <location>
        <begin position="12"/>
        <end position="38"/>
    </location>
</feature>
<keyword evidence="1" id="KW-0812">Transmembrane</keyword>
<protein>
    <submittedName>
        <fullName evidence="3">Abortive infection family protein</fullName>
    </submittedName>
</protein>
<reference evidence="3 4" key="1">
    <citation type="journal article" date="2011" name="J. Bacteriol.">
        <title>Complete genome sequence of the hemotrophic Mycoplasma suis strain KI3806.</title>
        <authorList>
            <person name="Oehlerking J."/>
            <person name="Kube M."/>
            <person name="Felder K.M."/>
            <person name="Matter D."/>
            <person name="Wittenbrink M.M."/>
            <person name="Schwarzenbach S."/>
            <person name="Kramer M.M."/>
            <person name="Hoelzle K."/>
            <person name="Hoelzle L.E."/>
        </authorList>
    </citation>
    <scope>NUCLEOTIDE SEQUENCE [LARGE SCALE GENOMIC DNA]</scope>
    <source>
        <strain evidence="4">KI_3806</strain>
    </source>
</reference>
<gene>
    <name evidence="3" type="ORF">MSUIS_02970</name>
</gene>